<dbReference type="RefSeq" id="WP_153129563.1">
    <property type="nucleotide sequence ID" value="NZ_VZCW01000394.1"/>
</dbReference>
<sequence>MKILQLTYSLTSGGGERFVVDLSNELSKNNEVILVQILSNNNKLNAHYLPDVSKKIKYVNLESSKGLSLEVLWKVYRTIVKYKPDVVHAHCSLLALALATIIYPKAKYFHTLHSLAHRCLDKKWLKPVFKYLYKNKVQPVTISKICQKSYEDLYHLENGALVNNGRSPIETTSEAGHVKAEIDSFKFHSDDKVFLHVARVHPVKNQGLLFETFDRLISEGEHVLLVVIGKGYDKEPFAKYSTHQGIHLLGEKRNVGDYLAASDYFIMSSKMEGLPISLLEAMSMGVIPVSTPAGGVCDVIRNGENGYLSASHTEDDYYHTVMDAITNVGNVSSKEIQDEYKAEYSMVACARKYFELYRRYFNK</sequence>
<dbReference type="CDD" id="cd03811">
    <property type="entry name" value="GT4_GT28_WabH-like"/>
    <property type="match status" value="1"/>
</dbReference>
<dbReference type="Proteomes" id="UP000442105">
    <property type="component" value="Unassembled WGS sequence"/>
</dbReference>
<dbReference type="SUPFAM" id="SSF53756">
    <property type="entry name" value="UDP-Glycosyltransferase/glycogen phosphorylase"/>
    <property type="match status" value="1"/>
</dbReference>
<dbReference type="AlphaFoldDB" id="A0AA90ZMY2"/>
<dbReference type="Gene3D" id="3.40.50.2000">
    <property type="entry name" value="Glycogen Phosphorylase B"/>
    <property type="match status" value="2"/>
</dbReference>
<evidence type="ECO:0000313" key="3">
    <source>
        <dbReference type="EMBL" id="MQN14225.1"/>
    </source>
</evidence>
<evidence type="ECO:0000259" key="1">
    <source>
        <dbReference type="Pfam" id="PF00534"/>
    </source>
</evidence>
<dbReference type="PANTHER" id="PTHR45947">
    <property type="entry name" value="SULFOQUINOVOSYL TRANSFERASE SQD2"/>
    <property type="match status" value="1"/>
</dbReference>
<evidence type="ECO:0000259" key="2">
    <source>
        <dbReference type="Pfam" id="PF13439"/>
    </source>
</evidence>
<dbReference type="InterPro" id="IPR050194">
    <property type="entry name" value="Glycosyltransferase_grp1"/>
</dbReference>
<dbReference type="Pfam" id="PF13439">
    <property type="entry name" value="Glyco_transf_4"/>
    <property type="match status" value="1"/>
</dbReference>
<protein>
    <submittedName>
        <fullName evidence="3">Glycosyltransferase</fullName>
    </submittedName>
</protein>
<organism evidence="3 4">
    <name type="scientific">Segatella copri</name>
    <dbReference type="NCBI Taxonomy" id="165179"/>
    <lineage>
        <taxon>Bacteria</taxon>
        <taxon>Pseudomonadati</taxon>
        <taxon>Bacteroidota</taxon>
        <taxon>Bacteroidia</taxon>
        <taxon>Bacteroidales</taxon>
        <taxon>Prevotellaceae</taxon>
        <taxon>Segatella</taxon>
    </lineage>
</organism>
<dbReference type="InterPro" id="IPR028098">
    <property type="entry name" value="Glyco_trans_4-like_N"/>
</dbReference>
<feature type="domain" description="Glycosyl transferase family 1" evidence="1">
    <location>
        <begin position="183"/>
        <end position="327"/>
    </location>
</feature>
<dbReference type="InterPro" id="IPR001296">
    <property type="entry name" value="Glyco_trans_1"/>
</dbReference>
<dbReference type="EMBL" id="VZCW01000394">
    <property type="protein sequence ID" value="MQN14225.1"/>
    <property type="molecule type" value="Genomic_DNA"/>
</dbReference>
<dbReference type="GO" id="GO:0016757">
    <property type="term" value="F:glycosyltransferase activity"/>
    <property type="evidence" value="ECO:0007669"/>
    <property type="project" value="InterPro"/>
</dbReference>
<dbReference type="PANTHER" id="PTHR45947:SF15">
    <property type="entry name" value="TEICHURONIC ACID BIOSYNTHESIS GLYCOSYLTRANSFERASE TUAC-RELATED"/>
    <property type="match status" value="1"/>
</dbReference>
<proteinExistence type="predicted"/>
<name>A0AA90ZMY2_9BACT</name>
<reference evidence="4" key="1">
    <citation type="submission" date="2019-09" db="EMBL/GenBank/DDBJ databases">
        <title>Distinct polysaccharide growth profiles of human intestinal Prevotella copri isolates.</title>
        <authorList>
            <person name="Fehlner-Peach H."/>
            <person name="Magnabosco C."/>
            <person name="Raghavan V."/>
            <person name="Scher J.U."/>
            <person name="Tett A."/>
            <person name="Cox L.M."/>
            <person name="Gottsegen C."/>
            <person name="Watters A."/>
            <person name="Wiltshire- Gordon J.D."/>
            <person name="Segata N."/>
            <person name="Bonneau R."/>
            <person name="Littman D.R."/>
        </authorList>
    </citation>
    <scope>NUCLEOTIDE SEQUENCE [LARGE SCALE GENOMIC DNA]</scope>
    <source>
        <strain evidence="4">iAQ1179</strain>
    </source>
</reference>
<evidence type="ECO:0000313" key="4">
    <source>
        <dbReference type="Proteomes" id="UP000442105"/>
    </source>
</evidence>
<comment type="caution">
    <text evidence="3">The sequence shown here is derived from an EMBL/GenBank/DDBJ whole genome shotgun (WGS) entry which is preliminary data.</text>
</comment>
<accession>A0AA90ZMY2</accession>
<feature type="domain" description="Glycosyltransferase subfamily 4-like N-terminal" evidence="2">
    <location>
        <begin position="13"/>
        <end position="158"/>
    </location>
</feature>
<gene>
    <name evidence="3" type="ORF">F7D95_15845</name>
</gene>
<dbReference type="Pfam" id="PF00534">
    <property type="entry name" value="Glycos_transf_1"/>
    <property type="match status" value="1"/>
</dbReference>